<dbReference type="HOGENOM" id="CLU_089568_2_1_4"/>
<dbReference type="UniPathway" id="UPA00344"/>
<dbReference type="Proteomes" id="UP000005835">
    <property type="component" value="Unassembled WGS sequence"/>
</dbReference>
<evidence type="ECO:0000256" key="8">
    <source>
        <dbReference type="ARBA" id="ARBA00029745"/>
    </source>
</evidence>
<dbReference type="STRING" id="742823.HMPREF9465_00315"/>
<evidence type="ECO:0000256" key="11">
    <source>
        <dbReference type="ARBA" id="ARBA00032474"/>
    </source>
</evidence>
<comment type="similarity">
    <text evidence="2">Belongs to the MoaE family.</text>
</comment>
<dbReference type="OrthoDB" id="9803224at2"/>
<evidence type="ECO:0000256" key="2">
    <source>
        <dbReference type="ARBA" id="ARBA00005426"/>
    </source>
</evidence>
<dbReference type="NCBIfam" id="NF007959">
    <property type="entry name" value="PRK10678.1"/>
    <property type="match status" value="1"/>
</dbReference>
<dbReference type="PATRIC" id="fig|742823.3.peg.311"/>
<evidence type="ECO:0000313" key="15">
    <source>
        <dbReference type="Proteomes" id="UP000005835"/>
    </source>
</evidence>
<dbReference type="AlphaFoldDB" id="K1JWN2"/>
<dbReference type="GO" id="GO:0006777">
    <property type="term" value="P:Mo-molybdopterin cofactor biosynthetic process"/>
    <property type="evidence" value="ECO:0007669"/>
    <property type="project" value="UniProtKB-KW"/>
</dbReference>
<name>K1JWN2_9BURK</name>
<dbReference type="Pfam" id="PF02391">
    <property type="entry name" value="MoaE"/>
    <property type="match status" value="1"/>
</dbReference>
<evidence type="ECO:0000313" key="14">
    <source>
        <dbReference type="EMBL" id="EKB32087.1"/>
    </source>
</evidence>
<dbReference type="CDD" id="cd00756">
    <property type="entry name" value="MoaE"/>
    <property type="match status" value="1"/>
</dbReference>
<organism evidence="14 15">
    <name type="scientific">Sutterella wadsworthensis 2_1_59BFAA</name>
    <dbReference type="NCBI Taxonomy" id="742823"/>
    <lineage>
        <taxon>Bacteria</taxon>
        <taxon>Pseudomonadati</taxon>
        <taxon>Pseudomonadota</taxon>
        <taxon>Betaproteobacteria</taxon>
        <taxon>Burkholderiales</taxon>
        <taxon>Sutterellaceae</taxon>
        <taxon>Sutterella</taxon>
    </lineage>
</organism>
<comment type="catalytic activity">
    <reaction evidence="12">
        <text>2 [molybdopterin-synthase sulfur-carrier protein]-C-terminal-Gly-aminoethanethioate + cyclic pyranopterin phosphate + H2O = molybdopterin + 2 [molybdopterin-synthase sulfur-carrier protein]-C-terminal Gly-Gly + 2 H(+)</text>
        <dbReference type="Rhea" id="RHEA:26333"/>
        <dbReference type="Rhea" id="RHEA-COMP:12202"/>
        <dbReference type="Rhea" id="RHEA-COMP:19907"/>
        <dbReference type="ChEBI" id="CHEBI:15377"/>
        <dbReference type="ChEBI" id="CHEBI:15378"/>
        <dbReference type="ChEBI" id="CHEBI:58698"/>
        <dbReference type="ChEBI" id="CHEBI:59648"/>
        <dbReference type="ChEBI" id="CHEBI:90778"/>
        <dbReference type="ChEBI" id="CHEBI:232372"/>
        <dbReference type="EC" id="2.8.1.12"/>
    </reaction>
</comment>
<dbReference type="RefSeq" id="WP_005433453.1">
    <property type="nucleotide sequence ID" value="NZ_JH815513.1"/>
</dbReference>
<evidence type="ECO:0000256" key="5">
    <source>
        <dbReference type="ARBA" id="ARBA00022679"/>
    </source>
</evidence>
<reference evidence="14 15" key="1">
    <citation type="submission" date="2012-05" db="EMBL/GenBank/DDBJ databases">
        <title>The Genome Sequence of Sutterella wadsworthensis 2_1_59BFAA.</title>
        <authorList>
            <consortium name="The Broad Institute Genome Sequencing Platform"/>
            <person name="Earl A."/>
            <person name="Ward D."/>
            <person name="Feldgarden M."/>
            <person name="Gevers D."/>
            <person name="Daigneault M."/>
            <person name="Strauss J."/>
            <person name="Allen-Vercoe E."/>
            <person name="Walker B."/>
            <person name="Young S.K."/>
            <person name="Zeng Q."/>
            <person name="Gargeya S."/>
            <person name="Fitzgerald M."/>
            <person name="Haas B."/>
            <person name="Abouelleil A."/>
            <person name="Alvarado L."/>
            <person name="Arachchi H.M."/>
            <person name="Berlin A.M."/>
            <person name="Chapman S.B."/>
            <person name="Goldberg J."/>
            <person name="Griggs A."/>
            <person name="Gujja S."/>
            <person name="Hansen M."/>
            <person name="Howarth C."/>
            <person name="Imamovic A."/>
            <person name="Larimer J."/>
            <person name="McCowen C."/>
            <person name="Montmayeur A."/>
            <person name="Murphy C."/>
            <person name="Neiman D."/>
            <person name="Pearson M."/>
            <person name="Priest M."/>
            <person name="Roberts A."/>
            <person name="Saif S."/>
            <person name="Shea T."/>
            <person name="Sisk P."/>
            <person name="Sykes S."/>
            <person name="Wortman J."/>
            <person name="Nusbaum C."/>
            <person name="Birren B."/>
        </authorList>
    </citation>
    <scope>NUCLEOTIDE SEQUENCE [LARGE SCALE GENOMIC DNA]</scope>
    <source>
        <strain evidence="14 15">2_1_59BFAA</strain>
    </source>
</reference>
<feature type="region of interest" description="Disordered" evidence="13">
    <location>
        <begin position="129"/>
        <end position="156"/>
    </location>
</feature>
<gene>
    <name evidence="14" type="ORF">HMPREF9465_00315</name>
</gene>
<keyword evidence="6" id="KW-0501">Molybdenum cofactor biosynthesis</keyword>
<sequence length="156" mass="17674">MSLTTIRVSEADFNPGEEIERLIESSPEAGGVASFVGVVRNRNDGNDVTHLTLEHYPAMTERALAGIVERARARWDVCGVTVIHRVGEMAVGEHIVLVVVTSAHRREAFEACEFIMDWLKTEAPFWKKERTPEGERWVDARESDEEARRRWGEAAR</sequence>
<evidence type="ECO:0000256" key="13">
    <source>
        <dbReference type="SAM" id="MobiDB-lite"/>
    </source>
</evidence>
<evidence type="ECO:0000256" key="1">
    <source>
        <dbReference type="ARBA" id="ARBA00005046"/>
    </source>
</evidence>
<dbReference type="EMBL" id="ADMG01000009">
    <property type="protein sequence ID" value="EKB32087.1"/>
    <property type="molecule type" value="Genomic_DNA"/>
</dbReference>
<evidence type="ECO:0000256" key="9">
    <source>
        <dbReference type="ARBA" id="ARBA00030407"/>
    </source>
</evidence>
<comment type="caution">
    <text evidence="14">The sequence shown here is derived from an EMBL/GenBank/DDBJ whole genome shotgun (WGS) entry which is preliminary data.</text>
</comment>
<protein>
    <recommendedName>
        <fullName evidence="4">Molybdopterin synthase catalytic subunit</fullName>
        <ecNumber evidence="3">2.8.1.12</ecNumber>
    </recommendedName>
    <alternativeName>
        <fullName evidence="10">MPT synthase subunit 2</fullName>
    </alternativeName>
    <alternativeName>
        <fullName evidence="8">Molybdenum cofactor biosynthesis protein E</fullName>
    </alternativeName>
    <alternativeName>
        <fullName evidence="9">Molybdopterin-converting factor large subunit</fullName>
    </alternativeName>
    <alternativeName>
        <fullName evidence="11">Molybdopterin-converting factor subunit 2</fullName>
    </alternativeName>
</protein>
<evidence type="ECO:0000256" key="10">
    <source>
        <dbReference type="ARBA" id="ARBA00030781"/>
    </source>
</evidence>
<evidence type="ECO:0000256" key="12">
    <source>
        <dbReference type="ARBA" id="ARBA00049878"/>
    </source>
</evidence>
<evidence type="ECO:0000256" key="4">
    <source>
        <dbReference type="ARBA" id="ARBA00013858"/>
    </source>
</evidence>
<accession>K1JWN2</accession>
<keyword evidence="5" id="KW-0808">Transferase</keyword>
<dbReference type="eggNOG" id="COG0314">
    <property type="taxonomic scope" value="Bacteria"/>
</dbReference>
<comment type="subunit">
    <text evidence="7">Heterotetramer of 2 MoaD subunits and 2 MoaE subunits. Also stable as homodimer. The enzyme changes between these two forms during catalysis.</text>
</comment>
<dbReference type="FunFam" id="3.90.1170.40:FF:000001">
    <property type="entry name" value="Molybdopterin synthase catalytic subunit MoaE"/>
    <property type="match status" value="1"/>
</dbReference>
<evidence type="ECO:0000256" key="7">
    <source>
        <dbReference type="ARBA" id="ARBA00026066"/>
    </source>
</evidence>
<keyword evidence="15" id="KW-1185">Reference proteome</keyword>
<dbReference type="SUPFAM" id="SSF54690">
    <property type="entry name" value="Molybdopterin synthase subunit MoaE"/>
    <property type="match status" value="1"/>
</dbReference>
<evidence type="ECO:0000256" key="3">
    <source>
        <dbReference type="ARBA" id="ARBA00011950"/>
    </source>
</evidence>
<dbReference type="InterPro" id="IPR003448">
    <property type="entry name" value="Mopterin_biosynth_MoaE"/>
</dbReference>
<dbReference type="InterPro" id="IPR036563">
    <property type="entry name" value="MoaE_sf"/>
</dbReference>
<dbReference type="GO" id="GO:0030366">
    <property type="term" value="F:molybdopterin synthase activity"/>
    <property type="evidence" value="ECO:0007669"/>
    <property type="project" value="UniProtKB-EC"/>
</dbReference>
<dbReference type="PANTHER" id="PTHR23404">
    <property type="entry name" value="MOLYBDOPTERIN SYNTHASE RELATED"/>
    <property type="match status" value="1"/>
</dbReference>
<dbReference type="Gene3D" id="3.90.1170.40">
    <property type="entry name" value="Molybdopterin biosynthesis MoaE subunit"/>
    <property type="match status" value="1"/>
</dbReference>
<comment type="pathway">
    <text evidence="1">Cofactor biosynthesis; molybdopterin biosynthesis.</text>
</comment>
<evidence type="ECO:0000256" key="6">
    <source>
        <dbReference type="ARBA" id="ARBA00023150"/>
    </source>
</evidence>
<dbReference type="EC" id="2.8.1.12" evidence="3"/>
<proteinExistence type="inferred from homology"/>